<sequence>VDELVAEIAAASQEQSQGIGQINSAVSQMDKVTQANAAAAEQSAAAAQELTAQAASLRQAVQTLVQLVGYHNGQGRTTGAPQTDFRSASHRASTSLAHGHGIGVRDRAAHARPEPAGVGHEA</sequence>
<dbReference type="GO" id="GO:0005886">
    <property type="term" value="C:plasma membrane"/>
    <property type="evidence" value="ECO:0007669"/>
    <property type="project" value="TreeGrafter"/>
</dbReference>
<gene>
    <name evidence="5" type="ORF">G4L39_03800</name>
</gene>
<evidence type="ECO:0000256" key="2">
    <source>
        <dbReference type="ARBA" id="ARBA00029447"/>
    </source>
</evidence>
<comment type="caution">
    <text evidence="5">The sequence shown here is derived from an EMBL/GenBank/DDBJ whole genome shotgun (WGS) entry which is preliminary data.</text>
</comment>
<keyword evidence="3" id="KW-0175">Coiled coil</keyword>
<evidence type="ECO:0008006" key="7">
    <source>
        <dbReference type="Google" id="ProtNLM"/>
    </source>
</evidence>
<evidence type="ECO:0000256" key="3">
    <source>
        <dbReference type="SAM" id="Coils"/>
    </source>
</evidence>
<evidence type="ECO:0000313" key="6">
    <source>
        <dbReference type="Proteomes" id="UP000477311"/>
    </source>
</evidence>
<evidence type="ECO:0000313" key="5">
    <source>
        <dbReference type="EMBL" id="NGO38523.1"/>
    </source>
</evidence>
<name>A0A6M1RLL1_9BACT</name>
<reference evidence="5 6" key="1">
    <citation type="submission" date="2020-02" db="EMBL/GenBank/DDBJ databases">
        <title>Draft genome sequence of Limisphaera ngatamarikiensis NGM72.4T, a thermophilic Verrucomicrobia grouped in subdivision 3.</title>
        <authorList>
            <person name="Carere C.R."/>
            <person name="Steen J."/>
            <person name="Hugenholtz P."/>
            <person name="Stott M.B."/>
        </authorList>
    </citation>
    <scope>NUCLEOTIDE SEQUENCE [LARGE SCALE GENOMIC DNA]</scope>
    <source>
        <strain evidence="5 6">NGM72.4</strain>
    </source>
</reference>
<dbReference type="PANTHER" id="PTHR43531:SF14">
    <property type="entry name" value="METHYL-ACCEPTING CHEMOTAXIS PROTEIN I-RELATED"/>
    <property type="match status" value="1"/>
</dbReference>
<evidence type="ECO:0000256" key="1">
    <source>
        <dbReference type="ARBA" id="ARBA00022481"/>
    </source>
</evidence>
<dbReference type="AlphaFoldDB" id="A0A6M1RLL1"/>
<feature type="compositionally biased region" description="Polar residues" evidence="4">
    <location>
        <begin position="74"/>
        <end position="96"/>
    </location>
</feature>
<accession>A0A6M1RLL1</accession>
<feature type="non-terminal residue" evidence="5">
    <location>
        <position position="1"/>
    </location>
</feature>
<keyword evidence="1" id="KW-0488">Methylation</keyword>
<comment type="similarity">
    <text evidence="2">Belongs to the methyl-accepting chemotaxis (MCP) protein family.</text>
</comment>
<feature type="region of interest" description="Disordered" evidence="4">
    <location>
        <begin position="73"/>
        <end position="122"/>
    </location>
</feature>
<evidence type="ECO:0000256" key="4">
    <source>
        <dbReference type="SAM" id="MobiDB-lite"/>
    </source>
</evidence>
<organism evidence="5 6">
    <name type="scientific">Limisphaera ngatamarikiensis</name>
    <dbReference type="NCBI Taxonomy" id="1324935"/>
    <lineage>
        <taxon>Bacteria</taxon>
        <taxon>Pseudomonadati</taxon>
        <taxon>Verrucomicrobiota</taxon>
        <taxon>Verrucomicrobiia</taxon>
        <taxon>Limisphaerales</taxon>
        <taxon>Limisphaeraceae</taxon>
        <taxon>Limisphaera</taxon>
    </lineage>
</organism>
<dbReference type="InterPro" id="IPR051310">
    <property type="entry name" value="MCP_chemotaxis"/>
</dbReference>
<protein>
    <recommendedName>
        <fullName evidence="7">Methyl-accepting transducer domain-containing protein</fullName>
    </recommendedName>
</protein>
<proteinExistence type="inferred from homology"/>
<dbReference type="EMBL" id="JAAKYA010000021">
    <property type="protein sequence ID" value="NGO38523.1"/>
    <property type="molecule type" value="Genomic_DNA"/>
</dbReference>
<dbReference type="GO" id="GO:0006935">
    <property type="term" value="P:chemotaxis"/>
    <property type="evidence" value="ECO:0007669"/>
    <property type="project" value="TreeGrafter"/>
</dbReference>
<keyword evidence="6" id="KW-1185">Reference proteome</keyword>
<feature type="coiled-coil region" evidence="3">
    <location>
        <begin position="40"/>
        <end position="67"/>
    </location>
</feature>
<dbReference type="Proteomes" id="UP000477311">
    <property type="component" value="Unassembled WGS sequence"/>
</dbReference>
<feature type="compositionally biased region" description="Basic and acidic residues" evidence="4">
    <location>
        <begin position="103"/>
        <end position="113"/>
    </location>
</feature>
<dbReference type="SUPFAM" id="SSF58104">
    <property type="entry name" value="Methyl-accepting chemotaxis protein (MCP) signaling domain"/>
    <property type="match status" value="1"/>
</dbReference>
<dbReference type="GO" id="GO:0004888">
    <property type="term" value="F:transmembrane signaling receptor activity"/>
    <property type="evidence" value="ECO:0007669"/>
    <property type="project" value="TreeGrafter"/>
</dbReference>
<dbReference type="PANTHER" id="PTHR43531">
    <property type="entry name" value="PROTEIN ICFG"/>
    <property type="match status" value="1"/>
</dbReference>
<dbReference type="Gene3D" id="1.10.287.950">
    <property type="entry name" value="Methyl-accepting chemotaxis protein"/>
    <property type="match status" value="1"/>
</dbReference>